<evidence type="ECO:0000313" key="3">
    <source>
        <dbReference type="Proteomes" id="UP000605361"/>
    </source>
</evidence>
<dbReference type="Proteomes" id="UP000605361">
    <property type="component" value="Unassembled WGS sequence"/>
</dbReference>
<dbReference type="GO" id="GO:0016853">
    <property type="term" value="F:isomerase activity"/>
    <property type="evidence" value="ECO:0007669"/>
    <property type="project" value="UniProtKB-KW"/>
</dbReference>
<keyword evidence="3" id="KW-1185">Reference proteome</keyword>
<dbReference type="Gene3D" id="1.20.120.450">
    <property type="entry name" value="dinb family like domain"/>
    <property type="match status" value="1"/>
</dbReference>
<gene>
    <name evidence="2" type="ORF">ITP53_45080</name>
</gene>
<dbReference type="GO" id="GO:0046872">
    <property type="term" value="F:metal ion binding"/>
    <property type="evidence" value="ECO:0007669"/>
    <property type="project" value="InterPro"/>
</dbReference>
<dbReference type="PANTHER" id="PTHR40758">
    <property type="entry name" value="CONSERVED PROTEIN"/>
    <property type="match status" value="1"/>
</dbReference>
<feature type="domain" description="Mycothiol-dependent maleylpyruvate isomerase metal-binding" evidence="1">
    <location>
        <begin position="10"/>
        <end position="129"/>
    </location>
</feature>
<evidence type="ECO:0000259" key="1">
    <source>
        <dbReference type="Pfam" id="PF11716"/>
    </source>
</evidence>
<dbReference type="AlphaFoldDB" id="A0A931F299"/>
<dbReference type="EMBL" id="JADOGI010000230">
    <property type="protein sequence ID" value="MBF8192739.1"/>
    <property type="molecule type" value="Genomic_DNA"/>
</dbReference>
<name>A0A931F299_9ACTN</name>
<protein>
    <submittedName>
        <fullName evidence="2">Maleylpyruvate isomerase family mycothiol-dependent enzyme</fullName>
    </submittedName>
</protein>
<reference evidence="2" key="1">
    <citation type="submission" date="2020-11" db="EMBL/GenBank/DDBJ databases">
        <title>Whole-genome analyses of Nonomuraea sp. K274.</title>
        <authorList>
            <person name="Veyisoglu A."/>
        </authorList>
    </citation>
    <scope>NUCLEOTIDE SEQUENCE</scope>
    <source>
        <strain evidence="2">K274</strain>
    </source>
</reference>
<dbReference type="PANTHER" id="PTHR40758:SF1">
    <property type="entry name" value="CONSERVED PROTEIN"/>
    <property type="match status" value="1"/>
</dbReference>
<evidence type="ECO:0000313" key="2">
    <source>
        <dbReference type="EMBL" id="MBF8192739.1"/>
    </source>
</evidence>
<dbReference type="RefSeq" id="WP_195901625.1">
    <property type="nucleotide sequence ID" value="NZ_JADOGI010000230.1"/>
</dbReference>
<dbReference type="InterPro" id="IPR024344">
    <property type="entry name" value="MDMPI_metal-binding"/>
</dbReference>
<accession>A0A931F299</accession>
<dbReference type="GO" id="GO:0005886">
    <property type="term" value="C:plasma membrane"/>
    <property type="evidence" value="ECO:0007669"/>
    <property type="project" value="TreeGrafter"/>
</dbReference>
<dbReference type="NCBIfam" id="TIGR03083">
    <property type="entry name" value="maleylpyruvate isomerase family mycothiol-dependent enzyme"/>
    <property type="match status" value="1"/>
</dbReference>
<dbReference type="SUPFAM" id="SSF109854">
    <property type="entry name" value="DinB/YfiT-like putative metalloenzymes"/>
    <property type="match status" value="1"/>
</dbReference>
<comment type="caution">
    <text evidence="2">The sequence shown here is derived from an EMBL/GenBank/DDBJ whole genome shotgun (WGS) entry which is preliminary data.</text>
</comment>
<sequence length="244" mass="26483">MTARLVEGLREHTEGFARAVEGAGQDVQVVTCPEWGVRDLVGHIGQAHRWAAKLVREGEPLEVPDPRQEDPGRPEEWAGWLSAGAEELIAAVGEADPDKEVWSSVGPRPPAFWLRRMLNDTAVHHYDAAVTTGAAFAIADDLAADVITEGMELLSAPGVEAFKPELAELRGRGETLGLRPSSMTGWLVTRTPDGVRWERGRADADVVVSGTVAELMLVFSRRVPPGDVTGDRALLDHWLARTAF</sequence>
<proteinExistence type="predicted"/>
<organism evidence="2 3">
    <name type="scientific">Nonomuraea cypriaca</name>
    <dbReference type="NCBI Taxonomy" id="1187855"/>
    <lineage>
        <taxon>Bacteria</taxon>
        <taxon>Bacillati</taxon>
        <taxon>Actinomycetota</taxon>
        <taxon>Actinomycetes</taxon>
        <taxon>Streptosporangiales</taxon>
        <taxon>Streptosporangiaceae</taxon>
        <taxon>Nonomuraea</taxon>
    </lineage>
</organism>
<dbReference type="Pfam" id="PF11716">
    <property type="entry name" value="MDMPI_N"/>
    <property type="match status" value="1"/>
</dbReference>
<keyword evidence="2" id="KW-0413">Isomerase</keyword>
<dbReference type="InterPro" id="IPR017517">
    <property type="entry name" value="Maleyloyr_isom"/>
</dbReference>
<dbReference type="InterPro" id="IPR034660">
    <property type="entry name" value="DinB/YfiT-like"/>
</dbReference>